<organism evidence="1 2">
    <name type="scientific">Pseudomonas savastanoi pv. glycinea</name>
    <name type="common">Pseudomonas syringae pv. glycinea</name>
    <dbReference type="NCBI Taxonomy" id="318"/>
    <lineage>
        <taxon>Bacteria</taxon>
        <taxon>Pseudomonadati</taxon>
        <taxon>Pseudomonadota</taxon>
        <taxon>Gammaproteobacteria</taxon>
        <taxon>Pseudomonadales</taxon>
        <taxon>Pseudomonadaceae</taxon>
        <taxon>Pseudomonas</taxon>
    </lineage>
</organism>
<dbReference type="AlphaFoldDB" id="A0A3M3VTM2"/>
<name>A0A3M3VTM2_PSESG</name>
<accession>A0A3M3VTM2</accession>
<dbReference type="EMBL" id="RBPT01000144">
    <property type="protein sequence ID" value="RMO48827.1"/>
    <property type="molecule type" value="Genomic_DNA"/>
</dbReference>
<evidence type="ECO:0000313" key="2">
    <source>
        <dbReference type="Proteomes" id="UP000280599"/>
    </source>
</evidence>
<reference evidence="1 2" key="1">
    <citation type="submission" date="2018-08" db="EMBL/GenBank/DDBJ databases">
        <title>Recombination of ecologically and evolutionarily significant loci maintains genetic cohesion in the Pseudomonas syringae species complex.</title>
        <authorList>
            <person name="Dillon M."/>
            <person name="Thakur S."/>
            <person name="Almeida R.N.D."/>
            <person name="Weir B.S."/>
            <person name="Guttman D.S."/>
        </authorList>
    </citation>
    <scope>NUCLEOTIDE SEQUENCE [LARGE SCALE GENOMIC DNA]</scope>
    <source>
        <strain evidence="1 2">ICMP 867</strain>
    </source>
</reference>
<proteinExistence type="predicted"/>
<comment type="caution">
    <text evidence="1">The sequence shown here is derived from an EMBL/GenBank/DDBJ whole genome shotgun (WGS) entry which is preliminary data.</text>
</comment>
<dbReference type="Proteomes" id="UP000280599">
    <property type="component" value="Unassembled WGS sequence"/>
</dbReference>
<protein>
    <submittedName>
        <fullName evidence="1">Uncharacterized protein</fullName>
    </submittedName>
</protein>
<gene>
    <name evidence="1" type="ORF">ALQ41_200010</name>
</gene>
<evidence type="ECO:0000313" key="1">
    <source>
        <dbReference type="EMBL" id="RMO48827.1"/>
    </source>
</evidence>
<sequence length="39" mass="4567">MSETEICHTFMCGVLKKMVVILICHFRAPFYFNSMLDPI</sequence>